<dbReference type="EMBL" id="KZ995286">
    <property type="protein sequence ID" value="RKO90981.1"/>
    <property type="molecule type" value="Genomic_DNA"/>
</dbReference>
<feature type="region of interest" description="Disordered" evidence="1">
    <location>
        <begin position="102"/>
        <end position="129"/>
    </location>
</feature>
<sequence length="255" mass="27018">MATLEDSNESSNFPSQSDAPSSSHSSPQERPPYMSNPPLSPIPAFPTFDPLTLPRNPRPSTSTNTSTSTETPPPVVDNANNLENEEEMFLKQMELARTLSLTSMPSSEHSSSALEQVPEGGDAVASGSSVAGPSVAAGVDVGMGKAVAGRKVVPLTEDERVQTCIYLLENLALEISKFSEDFNHGIDAFHPPTTRAVSEHLDRRALLRGVHTVTEFCRAIQTLSGDDSASSAPSSPSLSTAASRVPTQTSVRSEP</sequence>
<feature type="compositionally biased region" description="Low complexity" evidence="1">
    <location>
        <begin position="10"/>
        <end position="32"/>
    </location>
</feature>
<feature type="compositionally biased region" description="Low complexity" evidence="1">
    <location>
        <begin position="120"/>
        <end position="129"/>
    </location>
</feature>
<evidence type="ECO:0000313" key="3">
    <source>
        <dbReference type="Proteomes" id="UP000269721"/>
    </source>
</evidence>
<name>A0A4P9WE41_9FUNG</name>
<feature type="compositionally biased region" description="Polar residues" evidence="1">
    <location>
        <begin position="245"/>
        <end position="255"/>
    </location>
</feature>
<gene>
    <name evidence="2" type="ORF">BDK51DRAFT_44631</name>
</gene>
<feature type="region of interest" description="Disordered" evidence="1">
    <location>
        <begin position="1"/>
        <end position="79"/>
    </location>
</feature>
<accession>A0A4P9WE41</accession>
<protein>
    <submittedName>
        <fullName evidence="2">Uncharacterized protein</fullName>
    </submittedName>
</protein>
<reference evidence="3" key="1">
    <citation type="journal article" date="2018" name="Nat. Microbiol.">
        <title>Leveraging single-cell genomics to expand the fungal tree of life.</title>
        <authorList>
            <person name="Ahrendt S.R."/>
            <person name="Quandt C.A."/>
            <person name="Ciobanu D."/>
            <person name="Clum A."/>
            <person name="Salamov A."/>
            <person name="Andreopoulos B."/>
            <person name="Cheng J.F."/>
            <person name="Woyke T."/>
            <person name="Pelin A."/>
            <person name="Henrissat B."/>
            <person name="Reynolds N.K."/>
            <person name="Benny G.L."/>
            <person name="Smith M.E."/>
            <person name="James T.Y."/>
            <person name="Grigoriev I.V."/>
        </authorList>
    </citation>
    <scope>NUCLEOTIDE SEQUENCE [LARGE SCALE GENOMIC DNA]</scope>
</reference>
<feature type="compositionally biased region" description="Low complexity" evidence="1">
    <location>
        <begin position="54"/>
        <end position="70"/>
    </location>
</feature>
<feature type="compositionally biased region" description="Low complexity" evidence="1">
    <location>
        <begin position="225"/>
        <end position="243"/>
    </location>
</feature>
<dbReference type="Proteomes" id="UP000269721">
    <property type="component" value="Unassembled WGS sequence"/>
</dbReference>
<organism evidence="2 3">
    <name type="scientific">Blyttiomyces helicus</name>
    <dbReference type="NCBI Taxonomy" id="388810"/>
    <lineage>
        <taxon>Eukaryota</taxon>
        <taxon>Fungi</taxon>
        <taxon>Fungi incertae sedis</taxon>
        <taxon>Chytridiomycota</taxon>
        <taxon>Chytridiomycota incertae sedis</taxon>
        <taxon>Chytridiomycetes</taxon>
        <taxon>Chytridiomycetes incertae sedis</taxon>
        <taxon>Blyttiomyces</taxon>
    </lineage>
</organism>
<evidence type="ECO:0000313" key="2">
    <source>
        <dbReference type="EMBL" id="RKO90981.1"/>
    </source>
</evidence>
<proteinExistence type="predicted"/>
<feature type="region of interest" description="Disordered" evidence="1">
    <location>
        <begin position="225"/>
        <end position="255"/>
    </location>
</feature>
<feature type="compositionally biased region" description="Polar residues" evidence="1">
    <location>
        <begin position="102"/>
        <end position="114"/>
    </location>
</feature>
<evidence type="ECO:0000256" key="1">
    <source>
        <dbReference type="SAM" id="MobiDB-lite"/>
    </source>
</evidence>
<keyword evidence="3" id="KW-1185">Reference proteome</keyword>
<feature type="non-terminal residue" evidence="2">
    <location>
        <position position="255"/>
    </location>
</feature>
<dbReference type="AlphaFoldDB" id="A0A4P9WE41"/>
<feature type="compositionally biased region" description="Pro residues" evidence="1">
    <location>
        <begin position="34"/>
        <end position="44"/>
    </location>
</feature>